<reference evidence="2" key="1">
    <citation type="submission" date="2016-02" db="EMBL/GenBank/DDBJ databases">
        <authorList>
            <person name="Wen L."/>
            <person name="He K."/>
            <person name="Yang H."/>
        </authorList>
    </citation>
    <scope>NUCLEOTIDE SEQUENCE [LARGE SCALE GENOMIC DNA]</scope>
    <source>
        <strain evidence="2">JCM 15929</strain>
    </source>
</reference>
<dbReference type="Proteomes" id="UP000070258">
    <property type="component" value="Unassembled WGS sequence"/>
</dbReference>
<dbReference type="RefSeq" id="WP_068572634.1">
    <property type="nucleotide sequence ID" value="NZ_LSRE01000034.1"/>
</dbReference>
<dbReference type="AlphaFoldDB" id="A0A138A8R4"/>
<gene>
    <name evidence="1" type="ORF">AXK60_11830</name>
</gene>
<dbReference type="EMBL" id="LSRF01000056">
    <property type="protein sequence ID" value="KXP06747.1"/>
    <property type="molecule type" value="Genomic_DNA"/>
</dbReference>
<proteinExistence type="predicted"/>
<accession>A0A138A8R4</accession>
<dbReference type="OrthoDB" id="4774575at2"/>
<organism evidence="1 2">
    <name type="scientific">Tsukamurella pseudospumae</name>
    <dbReference type="NCBI Taxonomy" id="239498"/>
    <lineage>
        <taxon>Bacteria</taxon>
        <taxon>Bacillati</taxon>
        <taxon>Actinomycetota</taxon>
        <taxon>Actinomycetes</taxon>
        <taxon>Mycobacteriales</taxon>
        <taxon>Tsukamurellaceae</taxon>
        <taxon>Tsukamurella</taxon>
    </lineage>
</organism>
<evidence type="ECO:0000313" key="2">
    <source>
        <dbReference type="Proteomes" id="UP000070258"/>
    </source>
</evidence>
<comment type="caution">
    <text evidence="1">The sequence shown here is derived from an EMBL/GenBank/DDBJ whole genome shotgun (WGS) entry which is preliminary data.</text>
</comment>
<evidence type="ECO:0000313" key="1">
    <source>
        <dbReference type="EMBL" id="KXP06747.1"/>
    </source>
</evidence>
<sequence length="76" mass="8531">MAAPRWDSWARPAGFPSMQAALIWAARHAPDASDPIRLLARRLGVPYEVLHSTEVVQRFLHAGGVLDARRNLGRFR</sequence>
<name>A0A138A8R4_9ACTN</name>
<dbReference type="STRING" id="239498.AXK60_11830"/>
<protein>
    <submittedName>
        <fullName evidence="1">Uncharacterized protein</fullName>
    </submittedName>
</protein>